<organism evidence="1 2">
    <name type="scientific">Arctium lappa</name>
    <name type="common">Greater burdock</name>
    <name type="synonym">Lappa major</name>
    <dbReference type="NCBI Taxonomy" id="4217"/>
    <lineage>
        <taxon>Eukaryota</taxon>
        <taxon>Viridiplantae</taxon>
        <taxon>Streptophyta</taxon>
        <taxon>Embryophyta</taxon>
        <taxon>Tracheophyta</taxon>
        <taxon>Spermatophyta</taxon>
        <taxon>Magnoliopsida</taxon>
        <taxon>eudicotyledons</taxon>
        <taxon>Gunneridae</taxon>
        <taxon>Pentapetalae</taxon>
        <taxon>asterids</taxon>
        <taxon>campanulids</taxon>
        <taxon>Asterales</taxon>
        <taxon>Asteraceae</taxon>
        <taxon>Carduoideae</taxon>
        <taxon>Cardueae</taxon>
        <taxon>Arctiinae</taxon>
        <taxon>Arctium</taxon>
    </lineage>
</organism>
<proteinExistence type="predicted"/>
<sequence length="88" mass="9669">MVLLLLDNRRVIYQDKDDDSGYISRVHTSFFSIAHASSRVMLLSRGFVLWCPLTVSSYTIGFPGLFSGFQVVGFVKQVAGSAVGSDFS</sequence>
<dbReference type="EMBL" id="CM042049">
    <property type="protein sequence ID" value="KAI3749074.1"/>
    <property type="molecule type" value="Genomic_DNA"/>
</dbReference>
<name>A0ACB9DQZ2_ARCLA</name>
<reference evidence="2" key="1">
    <citation type="journal article" date="2022" name="Mol. Ecol. Resour.">
        <title>The genomes of chicory, endive, great burdock and yacon provide insights into Asteraceae palaeo-polyploidization history and plant inulin production.</title>
        <authorList>
            <person name="Fan W."/>
            <person name="Wang S."/>
            <person name="Wang H."/>
            <person name="Wang A."/>
            <person name="Jiang F."/>
            <person name="Liu H."/>
            <person name="Zhao H."/>
            <person name="Xu D."/>
            <person name="Zhang Y."/>
        </authorList>
    </citation>
    <scope>NUCLEOTIDE SEQUENCE [LARGE SCALE GENOMIC DNA]</scope>
    <source>
        <strain evidence="2">cv. Niubang</strain>
    </source>
</reference>
<comment type="caution">
    <text evidence="1">The sequence shown here is derived from an EMBL/GenBank/DDBJ whole genome shotgun (WGS) entry which is preliminary data.</text>
</comment>
<evidence type="ECO:0000313" key="2">
    <source>
        <dbReference type="Proteomes" id="UP001055879"/>
    </source>
</evidence>
<accession>A0ACB9DQZ2</accession>
<protein>
    <submittedName>
        <fullName evidence="1">Uncharacterized protein</fullName>
    </submittedName>
</protein>
<keyword evidence="2" id="KW-1185">Reference proteome</keyword>
<reference evidence="1 2" key="2">
    <citation type="journal article" date="2022" name="Mol. Ecol. Resour.">
        <title>The genomes of chicory, endive, great burdock and yacon provide insights into Asteraceae paleo-polyploidization history and plant inulin production.</title>
        <authorList>
            <person name="Fan W."/>
            <person name="Wang S."/>
            <person name="Wang H."/>
            <person name="Wang A."/>
            <person name="Jiang F."/>
            <person name="Liu H."/>
            <person name="Zhao H."/>
            <person name="Xu D."/>
            <person name="Zhang Y."/>
        </authorList>
    </citation>
    <scope>NUCLEOTIDE SEQUENCE [LARGE SCALE GENOMIC DNA]</scope>
    <source>
        <strain evidence="2">cv. Niubang</strain>
    </source>
</reference>
<dbReference type="Proteomes" id="UP001055879">
    <property type="component" value="Linkage Group LG03"/>
</dbReference>
<evidence type="ECO:0000313" key="1">
    <source>
        <dbReference type="EMBL" id="KAI3749074.1"/>
    </source>
</evidence>
<gene>
    <name evidence="1" type="ORF">L6452_12634</name>
</gene>